<keyword evidence="4" id="KW-1185">Reference proteome</keyword>
<dbReference type="GeneID" id="68877242"/>
<organism evidence="2 4">
    <name type="scientific">Clostridium neonatale</name>
    <dbReference type="NCBI Taxonomy" id="137838"/>
    <lineage>
        <taxon>Bacteria</taxon>
        <taxon>Bacillati</taxon>
        <taxon>Bacillota</taxon>
        <taxon>Clostridia</taxon>
        <taxon>Eubacteriales</taxon>
        <taxon>Clostridiaceae</taxon>
        <taxon>Clostridium</taxon>
    </lineage>
</organism>
<sequence>MTLKESLVFSYLKHIKKCKIIQTNWVPKTKDWDEEYDKAKELIRISKNYFKNKYRINIFKNISLDDDIIKLYNNIDAFGITFNKDYTQDIYGVMCELNESYNKVNIENVLEKIFIISTYLVSYFNRINGNIIIMCSKLNDKIIREIGTYYFDIKEIFRQVNLSFEVSILINEKFQEEVISKLEKVCLDIDETEEEIYLKSLKLQKQLNYKNNDIEENNEYVEKKIKSDAEEETSSTIEIEAVKPLEENDYGNIDHNVKETNKNKISKLDITIDEDINGILFDNISNIDDNRESHTTKYYMNNRNVKTQLRVDDDSISKIIEERNRKLVENLLKNKKHEGGEIKDKYDDIKIGELVKKEFDRLFRDESVPKGEIRKLQEYDYCKEIFGIDYPVLKEVDMEYSLEEQRRDENGNAIYYGFIATIYDKDYYICSVWSEENRRDFLRWMSFLR</sequence>
<dbReference type="OrthoDB" id="877111at2"/>
<accession>A0A2A7MHE6</accession>
<dbReference type="EMBL" id="UWJD01000001">
    <property type="protein sequence ID" value="VCT84286.1"/>
    <property type="molecule type" value="Genomic_DNA"/>
</dbReference>
<dbReference type="STRING" id="137838.GCA_001458595_02241"/>
<reference evidence="2 4" key="1">
    <citation type="submission" date="2017-10" db="EMBL/GenBank/DDBJ databases">
        <title>Effective Description of Clostridium neonatale sp. nov. linked to necrotizing enterocolitis in neonates and a clarification of species assignable to the genus Clostridium (Prazmowski 1880) emend. Lawson and Rainey 2016.</title>
        <authorList>
            <person name="Bernard K."/>
            <person name="Burdz T."/>
            <person name="Wiebe D."/>
            <person name="Balcewich B."/>
            <person name="Alfa M."/>
            <person name="Bernier A.-M."/>
        </authorList>
    </citation>
    <scope>NUCLEOTIDE SEQUENCE [LARGE SCALE GENOMIC DNA]</scope>
    <source>
        <strain evidence="2 4">LCDC99A005</strain>
    </source>
</reference>
<dbReference type="RefSeq" id="WP_058295039.1">
    <property type="nucleotide sequence ID" value="NZ_CAKJVD010000017.1"/>
</dbReference>
<dbReference type="AlphaFoldDB" id="A0A2A7MHE6"/>
<evidence type="ECO:0000313" key="5">
    <source>
        <dbReference type="Proteomes" id="UP000431451"/>
    </source>
</evidence>
<dbReference type="Proteomes" id="UP000789738">
    <property type="component" value="Unassembled WGS sequence"/>
</dbReference>
<dbReference type="EMBL" id="CAKJVE010000004">
    <property type="protein sequence ID" value="CAG9708391.1"/>
    <property type="molecule type" value="Genomic_DNA"/>
</dbReference>
<dbReference type="EMBL" id="PDCJ01000001">
    <property type="protein sequence ID" value="PEG30873.1"/>
    <property type="molecule type" value="Genomic_DNA"/>
</dbReference>
<protein>
    <submittedName>
        <fullName evidence="2">Uncharacterized protein</fullName>
    </submittedName>
</protein>
<evidence type="ECO:0000313" key="1">
    <source>
        <dbReference type="EMBL" id="CAG9708391.1"/>
    </source>
</evidence>
<evidence type="ECO:0000313" key="2">
    <source>
        <dbReference type="EMBL" id="PEG30873.1"/>
    </source>
</evidence>
<reference evidence="3 5" key="2">
    <citation type="submission" date="2018-06" db="EMBL/GenBank/DDBJ databases">
        <authorList>
            <consortium name="IHU Genomes"/>
        </authorList>
    </citation>
    <scope>NUCLEOTIDE SEQUENCE [LARGE SCALE GENOMIC DNA]</scope>
    <source>
        <strain evidence="3 5">NEC25</strain>
    </source>
</reference>
<dbReference type="Proteomes" id="UP000220840">
    <property type="component" value="Unassembled WGS sequence"/>
</dbReference>
<gene>
    <name evidence="1" type="ORF">CNEO_43601</name>
    <name evidence="3" type="ORF">CNEONATNEC25_01886</name>
    <name evidence="2" type="ORF">CQ394_03895</name>
</gene>
<reference evidence="1" key="3">
    <citation type="submission" date="2021-10" db="EMBL/GenBank/DDBJ databases">
        <authorList>
            <person name="Mesa V."/>
        </authorList>
    </citation>
    <scope>NUCLEOTIDE SEQUENCE</scope>
    <source>
        <strain evidence="1">CC3_PB</strain>
    </source>
</reference>
<evidence type="ECO:0000313" key="4">
    <source>
        <dbReference type="Proteomes" id="UP000220840"/>
    </source>
</evidence>
<evidence type="ECO:0000313" key="3">
    <source>
        <dbReference type="EMBL" id="VCT84286.1"/>
    </source>
</evidence>
<dbReference type="Proteomes" id="UP000431451">
    <property type="component" value="Unassembled WGS sequence"/>
</dbReference>
<name>A0A2A7MHE6_9CLOT</name>
<proteinExistence type="predicted"/>